<accession>A0A165B616</accession>
<gene>
    <name evidence="1" type="ORF">LAESUDRAFT_803083</name>
</gene>
<dbReference type="STRING" id="1314785.A0A165B616"/>
<dbReference type="EMBL" id="KV427689">
    <property type="protein sequence ID" value="KZT00320.1"/>
    <property type="molecule type" value="Genomic_DNA"/>
</dbReference>
<protein>
    <submittedName>
        <fullName evidence="1">Uncharacterized protein</fullName>
    </submittedName>
</protein>
<dbReference type="OrthoDB" id="2290221at2759"/>
<dbReference type="Pfam" id="PF08539">
    <property type="entry name" value="HbrB"/>
    <property type="match status" value="1"/>
</dbReference>
<evidence type="ECO:0000313" key="2">
    <source>
        <dbReference type="Proteomes" id="UP000076871"/>
    </source>
</evidence>
<evidence type="ECO:0000313" key="1">
    <source>
        <dbReference type="EMBL" id="KZT00320.1"/>
    </source>
</evidence>
<dbReference type="Proteomes" id="UP000076871">
    <property type="component" value="Unassembled WGS sequence"/>
</dbReference>
<feature type="non-terminal residue" evidence="1">
    <location>
        <position position="1"/>
    </location>
</feature>
<dbReference type="InterPro" id="IPR013745">
    <property type="entry name" value="Bit61/PRR5"/>
</dbReference>
<dbReference type="InParanoid" id="A0A165B616"/>
<dbReference type="RefSeq" id="XP_040758060.1">
    <property type="nucleotide sequence ID" value="XM_040914012.1"/>
</dbReference>
<proteinExistence type="predicted"/>
<organism evidence="1 2">
    <name type="scientific">Laetiporus sulphureus 93-53</name>
    <dbReference type="NCBI Taxonomy" id="1314785"/>
    <lineage>
        <taxon>Eukaryota</taxon>
        <taxon>Fungi</taxon>
        <taxon>Dikarya</taxon>
        <taxon>Basidiomycota</taxon>
        <taxon>Agaricomycotina</taxon>
        <taxon>Agaricomycetes</taxon>
        <taxon>Polyporales</taxon>
        <taxon>Laetiporus</taxon>
    </lineage>
</organism>
<sequence length="77" mass="8650">WKQLHAHVLPLFNGEPFEDFNQLIKRHIHVTVPQLSAEAFSMLENDASDLISSGMVALNAKLNDVEDEKPVGRVVEL</sequence>
<dbReference type="GeneID" id="63831040"/>
<dbReference type="AlphaFoldDB" id="A0A165B616"/>
<name>A0A165B616_9APHY</name>
<reference evidence="1 2" key="1">
    <citation type="journal article" date="2016" name="Mol. Biol. Evol.">
        <title>Comparative Genomics of Early-Diverging Mushroom-Forming Fungi Provides Insights into the Origins of Lignocellulose Decay Capabilities.</title>
        <authorList>
            <person name="Nagy L.G."/>
            <person name="Riley R."/>
            <person name="Tritt A."/>
            <person name="Adam C."/>
            <person name="Daum C."/>
            <person name="Floudas D."/>
            <person name="Sun H."/>
            <person name="Yadav J.S."/>
            <person name="Pangilinan J."/>
            <person name="Larsson K.H."/>
            <person name="Matsuura K."/>
            <person name="Barry K."/>
            <person name="Labutti K."/>
            <person name="Kuo R."/>
            <person name="Ohm R.A."/>
            <person name="Bhattacharya S.S."/>
            <person name="Shirouzu T."/>
            <person name="Yoshinaga Y."/>
            <person name="Martin F.M."/>
            <person name="Grigoriev I.V."/>
            <person name="Hibbett D.S."/>
        </authorList>
    </citation>
    <scope>NUCLEOTIDE SEQUENCE [LARGE SCALE GENOMIC DNA]</scope>
    <source>
        <strain evidence="1 2">93-53</strain>
    </source>
</reference>
<keyword evidence="2" id="KW-1185">Reference proteome</keyword>